<keyword evidence="3" id="KW-0472">Membrane</keyword>
<feature type="transmembrane region" description="Helical" evidence="3">
    <location>
        <begin position="184"/>
        <end position="207"/>
    </location>
</feature>
<dbReference type="GO" id="GO:0005669">
    <property type="term" value="C:transcription factor TFIID complex"/>
    <property type="evidence" value="ECO:0007669"/>
    <property type="project" value="TreeGrafter"/>
</dbReference>
<dbReference type="InParanoid" id="A0A1X7TIZ2"/>
<evidence type="ECO:0000256" key="2">
    <source>
        <dbReference type="SAM" id="MobiDB-lite"/>
    </source>
</evidence>
<evidence type="ECO:0000256" key="3">
    <source>
        <dbReference type="SAM" id="Phobius"/>
    </source>
</evidence>
<protein>
    <submittedName>
        <fullName evidence="4">Uncharacterized protein</fullName>
    </submittedName>
</protein>
<feature type="region of interest" description="Disordered" evidence="2">
    <location>
        <begin position="1"/>
        <end position="32"/>
    </location>
</feature>
<dbReference type="PANTHER" id="PTHR19879">
    <property type="entry name" value="TRANSCRIPTION INITIATION FACTOR TFIID"/>
    <property type="match status" value="1"/>
</dbReference>
<feature type="repeat" description="WD" evidence="1">
    <location>
        <begin position="140"/>
        <end position="167"/>
    </location>
</feature>
<accession>A0A1X7TIZ2</accession>
<dbReference type="Gene3D" id="2.130.10.10">
    <property type="entry name" value="YVTN repeat-like/Quinoprotein amine dehydrogenase"/>
    <property type="match status" value="1"/>
</dbReference>
<evidence type="ECO:0000313" key="4">
    <source>
        <dbReference type="EnsemblMetazoa" id="Aqu2.1.14762_001"/>
    </source>
</evidence>
<keyword evidence="1" id="KW-0853">WD repeat</keyword>
<dbReference type="PROSITE" id="PS50082">
    <property type="entry name" value="WD_REPEATS_2"/>
    <property type="match status" value="1"/>
</dbReference>
<keyword evidence="3" id="KW-0812">Transmembrane</keyword>
<dbReference type="EnsemblMetazoa" id="Aqu2.1.14762_001">
    <property type="protein sequence ID" value="Aqu2.1.14762_001"/>
    <property type="gene ID" value="Aqu2.1.14762"/>
</dbReference>
<dbReference type="GO" id="GO:0016251">
    <property type="term" value="F:RNA polymerase II general transcription initiation factor activity"/>
    <property type="evidence" value="ECO:0007669"/>
    <property type="project" value="TreeGrafter"/>
</dbReference>
<dbReference type="SUPFAM" id="SSF50978">
    <property type="entry name" value="WD40 repeat-like"/>
    <property type="match status" value="1"/>
</dbReference>
<dbReference type="PANTHER" id="PTHR19879:SF1">
    <property type="entry name" value="CANNONBALL-RELATED"/>
    <property type="match status" value="1"/>
</dbReference>
<proteinExistence type="predicted"/>
<evidence type="ECO:0000256" key="1">
    <source>
        <dbReference type="PROSITE-ProRule" id="PRU00221"/>
    </source>
</evidence>
<dbReference type="eggNOG" id="KOG0263">
    <property type="taxonomic scope" value="Eukaryota"/>
</dbReference>
<dbReference type="GO" id="GO:0006367">
    <property type="term" value="P:transcription initiation at RNA polymerase II promoter"/>
    <property type="evidence" value="ECO:0007669"/>
    <property type="project" value="TreeGrafter"/>
</dbReference>
<reference evidence="4" key="1">
    <citation type="submission" date="2017-05" db="UniProtKB">
        <authorList>
            <consortium name="EnsemblMetazoa"/>
        </authorList>
    </citation>
    <scope>IDENTIFICATION</scope>
</reference>
<dbReference type="Pfam" id="PF00400">
    <property type="entry name" value="WD40"/>
    <property type="match status" value="2"/>
</dbReference>
<dbReference type="SMART" id="SM00320">
    <property type="entry name" value="WD40"/>
    <property type="match status" value="2"/>
</dbReference>
<dbReference type="AlphaFoldDB" id="A0A1X7TIZ2"/>
<organism evidence="4">
    <name type="scientific">Amphimedon queenslandica</name>
    <name type="common">Sponge</name>
    <dbReference type="NCBI Taxonomy" id="400682"/>
    <lineage>
        <taxon>Eukaryota</taxon>
        <taxon>Metazoa</taxon>
        <taxon>Porifera</taxon>
        <taxon>Demospongiae</taxon>
        <taxon>Heteroscleromorpha</taxon>
        <taxon>Haplosclerida</taxon>
        <taxon>Niphatidae</taxon>
        <taxon>Amphimedon</taxon>
    </lineage>
</organism>
<dbReference type="InterPro" id="IPR015943">
    <property type="entry name" value="WD40/YVTN_repeat-like_dom_sf"/>
</dbReference>
<dbReference type="PROSITE" id="PS50294">
    <property type="entry name" value="WD_REPEATS_REGION"/>
    <property type="match status" value="1"/>
</dbReference>
<dbReference type="InterPro" id="IPR001680">
    <property type="entry name" value="WD40_rpt"/>
</dbReference>
<dbReference type="InterPro" id="IPR036322">
    <property type="entry name" value="WD40_repeat_dom_sf"/>
</dbReference>
<name>A0A1X7TIZ2_AMPQE</name>
<keyword evidence="3" id="KW-1133">Transmembrane helix</keyword>
<sequence>KKKTKKEAGGAGKKAKTTSSPNAPPLNRVPLPSLRDSEKAAKFQAYKDATKCVSLGPSALPSVCFYTLLNISQGVNAVEISQDSVLLAAGFSNSIIRLWTLTSKKLCPLKPAAQMPVSLAAEDILERIIDTSSSSDVRVLTGHSGPVYSLSFNNDNTFLLSSSEDGTSGLSHVHFIRFHMSHCVITNVIVMFLITVVILFVPVSLFLNNI</sequence>
<dbReference type="STRING" id="400682.A0A1X7TIZ2"/>